<dbReference type="SUPFAM" id="SSF48179">
    <property type="entry name" value="6-phosphogluconate dehydrogenase C-terminal domain-like"/>
    <property type="match status" value="1"/>
</dbReference>
<dbReference type="NCBIfam" id="NF005091">
    <property type="entry name" value="PRK06522.2-2"/>
    <property type="match status" value="1"/>
</dbReference>
<evidence type="ECO:0000256" key="12">
    <source>
        <dbReference type="RuleBase" id="RU362068"/>
    </source>
</evidence>
<dbReference type="GO" id="GO:0015937">
    <property type="term" value="P:coenzyme A biosynthetic process"/>
    <property type="evidence" value="ECO:0007669"/>
    <property type="project" value="UniProtKB-KW"/>
</dbReference>
<dbReference type="GO" id="GO:0008677">
    <property type="term" value="F:2-dehydropantoate 2-reductase activity"/>
    <property type="evidence" value="ECO:0007669"/>
    <property type="project" value="UniProtKB-EC"/>
</dbReference>
<evidence type="ECO:0000259" key="13">
    <source>
        <dbReference type="Pfam" id="PF02558"/>
    </source>
</evidence>
<comment type="similarity">
    <text evidence="2 12">Belongs to the ketopantoate reductase family.</text>
</comment>
<protein>
    <recommendedName>
        <fullName evidence="4 12">2-dehydropantoate 2-reductase</fullName>
        <ecNumber evidence="3 12">1.1.1.169</ecNumber>
    </recommendedName>
    <alternativeName>
        <fullName evidence="8 12">Ketopantoate reductase</fullName>
    </alternativeName>
</protein>
<evidence type="ECO:0000256" key="6">
    <source>
        <dbReference type="ARBA" id="ARBA00022993"/>
    </source>
</evidence>
<keyword evidence="7 12" id="KW-0560">Oxidoreductase</keyword>
<evidence type="ECO:0000256" key="1">
    <source>
        <dbReference type="ARBA" id="ARBA00004724"/>
    </source>
</evidence>
<evidence type="ECO:0000256" key="2">
    <source>
        <dbReference type="ARBA" id="ARBA00007870"/>
    </source>
</evidence>
<gene>
    <name evidence="15" type="ORF">ACFQJ9_19750</name>
</gene>
<dbReference type="SUPFAM" id="SSF51735">
    <property type="entry name" value="NAD(P)-binding Rossmann-fold domains"/>
    <property type="match status" value="1"/>
</dbReference>
<dbReference type="InterPro" id="IPR036291">
    <property type="entry name" value="NAD(P)-bd_dom_sf"/>
</dbReference>
<name>A0ABD5Z8Y1_9EURY</name>
<keyword evidence="16" id="KW-1185">Reference proteome</keyword>
<evidence type="ECO:0000256" key="5">
    <source>
        <dbReference type="ARBA" id="ARBA00022857"/>
    </source>
</evidence>
<evidence type="ECO:0000256" key="4">
    <source>
        <dbReference type="ARBA" id="ARBA00019465"/>
    </source>
</evidence>
<organism evidence="15 16">
    <name type="scientific">Halospeciosus flavus</name>
    <dbReference type="NCBI Taxonomy" id="3032283"/>
    <lineage>
        <taxon>Archaea</taxon>
        <taxon>Methanobacteriati</taxon>
        <taxon>Methanobacteriota</taxon>
        <taxon>Stenosarchaea group</taxon>
        <taxon>Halobacteria</taxon>
        <taxon>Halobacteriales</taxon>
        <taxon>Halobacteriaceae</taxon>
        <taxon>Halospeciosus</taxon>
    </lineage>
</organism>
<feature type="domain" description="Ketopantoate reductase C-terminal" evidence="14">
    <location>
        <begin position="182"/>
        <end position="304"/>
    </location>
</feature>
<keyword evidence="6 12" id="KW-0173">Coenzyme A biosynthesis</keyword>
<dbReference type="Gene3D" id="3.40.50.720">
    <property type="entry name" value="NAD(P)-binding Rossmann-like Domain"/>
    <property type="match status" value="1"/>
</dbReference>
<keyword evidence="5 12" id="KW-0521">NADP</keyword>
<evidence type="ECO:0000313" key="15">
    <source>
        <dbReference type="EMBL" id="MFC7201614.1"/>
    </source>
</evidence>
<dbReference type="InterPro" id="IPR013328">
    <property type="entry name" value="6PGD_dom2"/>
</dbReference>
<comment type="caution">
    <text evidence="15">The sequence shown here is derived from an EMBL/GenBank/DDBJ whole genome shotgun (WGS) entry which is preliminary data.</text>
</comment>
<dbReference type="EMBL" id="JBHTAR010000011">
    <property type="protein sequence ID" value="MFC7201614.1"/>
    <property type="molecule type" value="Genomic_DNA"/>
</dbReference>
<dbReference type="InterPro" id="IPR003710">
    <property type="entry name" value="ApbA"/>
</dbReference>
<dbReference type="Proteomes" id="UP001596447">
    <property type="component" value="Unassembled WGS sequence"/>
</dbReference>
<dbReference type="Gene3D" id="1.10.1040.10">
    <property type="entry name" value="N-(1-d-carboxylethyl)-l-norvaline Dehydrogenase, domain 2"/>
    <property type="match status" value="1"/>
</dbReference>
<comment type="pathway">
    <text evidence="1 12">Cofactor biosynthesis; coenzyme A biosynthesis.</text>
</comment>
<evidence type="ECO:0000256" key="3">
    <source>
        <dbReference type="ARBA" id="ARBA00013014"/>
    </source>
</evidence>
<comment type="function">
    <text evidence="11">Catalyzes the NAD(P)H-dependent reduction of ketopantoate into pantoic acid.</text>
</comment>
<accession>A0ABD5Z8Y1</accession>
<evidence type="ECO:0000259" key="14">
    <source>
        <dbReference type="Pfam" id="PF08546"/>
    </source>
</evidence>
<dbReference type="InterPro" id="IPR051402">
    <property type="entry name" value="KPR-Related"/>
</dbReference>
<dbReference type="RefSeq" id="WP_279528355.1">
    <property type="nucleotide sequence ID" value="NZ_CP122312.1"/>
</dbReference>
<dbReference type="AlphaFoldDB" id="A0ABD5Z8Y1"/>
<evidence type="ECO:0000313" key="16">
    <source>
        <dbReference type="Proteomes" id="UP001596447"/>
    </source>
</evidence>
<dbReference type="PANTHER" id="PTHR21708">
    <property type="entry name" value="PROBABLE 2-DEHYDROPANTOATE 2-REDUCTASE"/>
    <property type="match status" value="1"/>
</dbReference>
<dbReference type="NCBIfam" id="TIGR00745">
    <property type="entry name" value="apbA_panE"/>
    <property type="match status" value="1"/>
</dbReference>
<dbReference type="Pfam" id="PF02558">
    <property type="entry name" value="ApbA"/>
    <property type="match status" value="1"/>
</dbReference>
<dbReference type="FunFam" id="3.40.50.720:FF:000307">
    <property type="entry name" value="2-dehydropantoate 2-reductase"/>
    <property type="match status" value="1"/>
</dbReference>
<evidence type="ECO:0000256" key="10">
    <source>
        <dbReference type="ARBA" id="ARBA00048196"/>
    </source>
</evidence>
<dbReference type="PANTHER" id="PTHR21708:SF26">
    <property type="entry name" value="2-DEHYDROPANTOATE 2-REDUCTASE"/>
    <property type="match status" value="1"/>
</dbReference>
<feature type="domain" description="Ketopantoate reductase N-terminal" evidence="13">
    <location>
        <begin position="4"/>
        <end position="151"/>
    </location>
</feature>
<dbReference type="EC" id="1.1.1.169" evidence="3 12"/>
<evidence type="ECO:0000256" key="7">
    <source>
        <dbReference type="ARBA" id="ARBA00023002"/>
    </source>
</evidence>
<proteinExistence type="inferred from homology"/>
<comment type="function">
    <text evidence="12">Catalyzes the NADPH-dependent reduction of ketopantoate into pantoic acid.</text>
</comment>
<comment type="catalytic activity">
    <reaction evidence="10">
        <text>(R)-pantoate + NAD(+) = 2-dehydropantoate + NADH + H(+)</text>
        <dbReference type="Rhea" id="RHEA:61292"/>
        <dbReference type="ChEBI" id="CHEBI:11561"/>
        <dbReference type="ChEBI" id="CHEBI:15378"/>
        <dbReference type="ChEBI" id="CHEBI:15980"/>
        <dbReference type="ChEBI" id="CHEBI:57540"/>
        <dbReference type="ChEBI" id="CHEBI:57945"/>
    </reaction>
    <physiologicalReaction direction="right-to-left" evidence="10">
        <dbReference type="Rhea" id="RHEA:61294"/>
    </physiologicalReaction>
</comment>
<dbReference type="FunFam" id="1.10.1040.10:FF:000017">
    <property type="entry name" value="2-dehydropantoate 2-reductase"/>
    <property type="match status" value="1"/>
</dbReference>
<dbReference type="InterPro" id="IPR008927">
    <property type="entry name" value="6-PGluconate_DH-like_C_sf"/>
</dbReference>
<sequence>MKFAIYGAGGVGAYLGARLADADHDVHLVARGEHLDALREEGLTVESVHGDTHVDVPATDDPADIGVCDFVLVCVKSYDTADVARKLDPLLDADTGVVSFQNGVDNERWLAEEVGEEHVLGGVAYIFSTIAEPGVVEHTGGPARFVFGEWSREGVPGRSARAERLHDALSACEGVESVLADDVREELWRKFVLICAQAGTSAAGRLTVEQIRSTEETWSFYADLMREVVAVAAAEGVDLPDDTVDEWLDFVGDLEADATSSLHYDLTHGKRMELEALNGSVVRHADEVGVDAPLNRAVYALLKPHADERGRERAD</sequence>
<dbReference type="Pfam" id="PF08546">
    <property type="entry name" value="ApbA_C"/>
    <property type="match status" value="1"/>
</dbReference>
<dbReference type="InterPro" id="IPR013752">
    <property type="entry name" value="KPA_reductase"/>
</dbReference>
<evidence type="ECO:0000256" key="9">
    <source>
        <dbReference type="ARBA" id="ARBA00047506"/>
    </source>
</evidence>
<reference evidence="15 16" key="1">
    <citation type="journal article" date="2019" name="Int. J. Syst. Evol. Microbiol.">
        <title>The Global Catalogue of Microorganisms (GCM) 10K type strain sequencing project: providing services to taxonomists for standard genome sequencing and annotation.</title>
        <authorList>
            <consortium name="The Broad Institute Genomics Platform"/>
            <consortium name="The Broad Institute Genome Sequencing Center for Infectious Disease"/>
            <person name="Wu L."/>
            <person name="Ma J."/>
        </authorList>
    </citation>
    <scope>NUCLEOTIDE SEQUENCE [LARGE SCALE GENOMIC DNA]</scope>
    <source>
        <strain evidence="15 16">XZGYJ-43</strain>
    </source>
</reference>
<dbReference type="InterPro" id="IPR013332">
    <property type="entry name" value="KPR_N"/>
</dbReference>
<evidence type="ECO:0000256" key="8">
    <source>
        <dbReference type="ARBA" id="ARBA00032024"/>
    </source>
</evidence>
<comment type="catalytic activity">
    <reaction evidence="9">
        <text>(R)-pantoate + NADP(+) = 2-dehydropantoate + NADPH + H(+)</text>
        <dbReference type="Rhea" id="RHEA:16233"/>
        <dbReference type="ChEBI" id="CHEBI:11561"/>
        <dbReference type="ChEBI" id="CHEBI:15378"/>
        <dbReference type="ChEBI" id="CHEBI:15980"/>
        <dbReference type="ChEBI" id="CHEBI:57783"/>
        <dbReference type="ChEBI" id="CHEBI:58349"/>
        <dbReference type="EC" id="1.1.1.169"/>
    </reaction>
    <physiologicalReaction direction="right-to-left" evidence="9">
        <dbReference type="Rhea" id="RHEA:16235"/>
    </physiologicalReaction>
</comment>
<evidence type="ECO:0000256" key="11">
    <source>
        <dbReference type="ARBA" id="ARBA00056765"/>
    </source>
</evidence>